<feature type="region of interest" description="Disordered" evidence="1">
    <location>
        <begin position="1"/>
        <end position="23"/>
    </location>
</feature>
<evidence type="ECO:0000313" key="2">
    <source>
        <dbReference type="EMBL" id="KAF0561600.1"/>
    </source>
</evidence>
<feature type="compositionally biased region" description="Basic and acidic residues" evidence="1">
    <location>
        <begin position="77"/>
        <end position="88"/>
    </location>
</feature>
<proteinExistence type="predicted"/>
<feature type="region of interest" description="Disordered" evidence="1">
    <location>
        <begin position="65"/>
        <end position="88"/>
    </location>
</feature>
<feature type="compositionally biased region" description="Polar residues" evidence="1">
    <location>
        <begin position="1"/>
        <end position="12"/>
    </location>
</feature>
<gene>
    <name evidence="2" type="ORF">F8M41_022515</name>
</gene>
<name>A0A8H4B529_GIGMA</name>
<dbReference type="OrthoDB" id="2490831at2759"/>
<accession>A0A8H4B529</accession>
<evidence type="ECO:0000313" key="3">
    <source>
        <dbReference type="Proteomes" id="UP000439903"/>
    </source>
</evidence>
<organism evidence="2 3">
    <name type="scientific">Gigaspora margarita</name>
    <dbReference type="NCBI Taxonomy" id="4874"/>
    <lineage>
        <taxon>Eukaryota</taxon>
        <taxon>Fungi</taxon>
        <taxon>Fungi incertae sedis</taxon>
        <taxon>Mucoromycota</taxon>
        <taxon>Glomeromycotina</taxon>
        <taxon>Glomeromycetes</taxon>
        <taxon>Diversisporales</taxon>
        <taxon>Gigasporaceae</taxon>
        <taxon>Gigaspora</taxon>
    </lineage>
</organism>
<sequence>MYTEKQQNIQRQKSFEESEAENDSLREEIAQLRRGISDLEAENKQAKEEIEALVIINEGLGKKSDLQSKTAGLPISKSEKSESEGELSDDKGRAIYYIIFFT</sequence>
<dbReference type="AlphaFoldDB" id="A0A8H4B529"/>
<evidence type="ECO:0000256" key="1">
    <source>
        <dbReference type="SAM" id="MobiDB-lite"/>
    </source>
</evidence>
<dbReference type="EMBL" id="WTPW01000008">
    <property type="protein sequence ID" value="KAF0561600.1"/>
    <property type="molecule type" value="Genomic_DNA"/>
</dbReference>
<comment type="caution">
    <text evidence="2">The sequence shown here is derived from an EMBL/GenBank/DDBJ whole genome shotgun (WGS) entry which is preliminary data.</text>
</comment>
<reference evidence="2 3" key="1">
    <citation type="journal article" date="2019" name="Environ. Microbiol.">
        <title>At the nexus of three kingdoms: the genome of the mycorrhizal fungus Gigaspora margarita provides insights into plant, endobacterial and fungal interactions.</title>
        <authorList>
            <person name="Venice F."/>
            <person name="Ghignone S."/>
            <person name="Salvioli di Fossalunga A."/>
            <person name="Amselem J."/>
            <person name="Novero M."/>
            <person name="Xianan X."/>
            <person name="Sedzielewska Toro K."/>
            <person name="Morin E."/>
            <person name="Lipzen A."/>
            <person name="Grigoriev I.V."/>
            <person name="Henrissat B."/>
            <person name="Martin F.M."/>
            <person name="Bonfante P."/>
        </authorList>
    </citation>
    <scope>NUCLEOTIDE SEQUENCE [LARGE SCALE GENOMIC DNA]</scope>
    <source>
        <strain evidence="2 3">BEG34</strain>
    </source>
</reference>
<keyword evidence="3" id="KW-1185">Reference proteome</keyword>
<protein>
    <submittedName>
        <fullName evidence="2">Uncharacterized protein</fullName>
    </submittedName>
</protein>
<dbReference type="Proteomes" id="UP000439903">
    <property type="component" value="Unassembled WGS sequence"/>
</dbReference>